<dbReference type="Proteomes" id="UP000812440">
    <property type="component" value="Chromosome 7"/>
</dbReference>
<organism evidence="3 4">
    <name type="scientific">Hymenochirus boettgeri</name>
    <name type="common">Congo dwarf clawed frog</name>
    <dbReference type="NCBI Taxonomy" id="247094"/>
    <lineage>
        <taxon>Eukaryota</taxon>
        <taxon>Metazoa</taxon>
        <taxon>Chordata</taxon>
        <taxon>Craniata</taxon>
        <taxon>Vertebrata</taxon>
        <taxon>Euteleostomi</taxon>
        <taxon>Amphibia</taxon>
        <taxon>Batrachia</taxon>
        <taxon>Anura</taxon>
        <taxon>Pipoidea</taxon>
        <taxon>Pipidae</taxon>
        <taxon>Pipinae</taxon>
        <taxon>Hymenochirus</taxon>
    </lineage>
</organism>
<evidence type="ECO:0000313" key="4">
    <source>
        <dbReference type="Proteomes" id="UP000812440"/>
    </source>
</evidence>
<dbReference type="AlphaFoldDB" id="A0A8T2INX0"/>
<accession>A0A8T2INX0</accession>
<dbReference type="OrthoDB" id="5945029at2759"/>
<protein>
    <recommendedName>
        <fullName evidence="2">IgGFc-binding protein N-terminal domain-containing protein</fullName>
    </recommendedName>
</protein>
<dbReference type="PANTHER" id="PTHR46534:SF2">
    <property type="entry name" value="VWFD DOMAIN-CONTAINING PROTEIN"/>
    <property type="match status" value="1"/>
</dbReference>
<comment type="caution">
    <text evidence="3">The sequence shown here is derived from an EMBL/GenBank/DDBJ whole genome shotgun (WGS) entry which is preliminary data.</text>
</comment>
<keyword evidence="4" id="KW-1185">Reference proteome</keyword>
<sequence length="169" mass="18464">MGKVTFLQLWALLGFLGGTCLAAPMGKEFVTVFMQNYQTSYSVANFQVFITGYQASTTVTITMNKSNFQKVVTVGERSSSIVSIPANAEIPGTSKTCNVIIIKADKDITVQTMNFKVQSADTSIVFPTQQLGTEYYVVTPLEGPPDGFKQFSVVSSSEPTNIDIYLKEQ</sequence>
<dbReference type="PANTHER" id="PTHR46534">
    <property type="entry name" value="IGGFC_BINDING DOMAIN-CONTAINING PROTEIN"/>
    <property type="match status" value="1"/>
</dbReference>
<name>A0A8T2INX0_9PIPI</name>
<evidence type="ECO:0000256" key="1">
    <source>
        <dbReference type="SAM" id="SignalP"/>
    </source>
</evidence>
<keyword evidence="1" id="KW-0732">Signal</keyword>
<feature type="signal peptide" evidence="1">
    <location>
        <begin position="1"/>
        <end position="22"/>
    </location>
</feature>
<gene>
    <name evidence="3" type="ORF">GDO86_012137</name>
</gene>
<evidence type="ECO:0000313" key="3">
    <source>
        <dbReference type="EMBL" id="KAG8433672.1"/>
    </source>
</evidence>
<evidence type="ECO:0000259" key="2">
    <source>
        <dbReference type="Pfam" id="PF17517"/>
    </source>
</evidence>
<reference evidence="3" key="1">
    <citation type="thesis" date="2020" institute="ProQuest LLC" country="789 East Eisenhower Parkway, Ann Arbor, MI, USA">
        <title>Comparative Genomics and Chromosome Evolution.</title>
        <authorList>
            <person name="Mudd A.B."/>
        </authorList>
    </citation>
    <scope>NUCLEOTIDE SEQUENCE</scope>
    <source>
        <strain evidence="3">Female2</strain>
        <tissue evidence="3">Blood</tissue>
    </source>
</reference>
<dbReference type="EMBL" id="JAACNH010000008">
    <property type="protein sequence ID" value="KAG8433672.1"/>
    <property type="molecule type" value="Genomic_DNA"/>
</dbReference>
<feature type="domain" description="IgGFc-binding protein N-terminal" evidence="2">
    <location>
        <begin position="121"/>
        <end position="167"/>
    </location>
</feature>
<dbReference type="Pfam" id="PF17517">
    <property type="entry name" value="IgGFc_binding"/>
    <property type="match status" value="1"/>
</dbReference>
<feature type="chain" id="PRO_5035948814" description="IgGFc-binding protein N-terminal domain-containing protein" evidence="1">
    <location>
        <begin position="23"/>
        <end position="169"/>
    </location>
</feature>
<dbReference type="InterPro" id="IPR035234">
    <property type="entry name" value="IgGFc-bd_N"/>
</dbReference>
<proteinExistence type="predicted"/>